<name>A0ABP0I808_9DINO</name>
<comment type="caution">
    <text evidence="1">The sequence shown here is derived from an EMBL/GenBank/DDBJ whole genome shotgun (WGS) entry which is preliminary data.</text>
</comment>
<accession>A0ABP0I808</accession>
<proteinExistence type="predicted"/>
<reference evidence="1 2" key="1">
    <citation type="submission" date="2024-02" db="EMBL/GenBank/DDBJ databases">
        <authorList>
            <person name="Chen Y."/>
            <person name="Shah S."/>
            <person name="Dougan E. K."/>
            <person name="Thang M."/>
            <person name="Chan C."/>
        </authorList>
    </citation>
    <scope>NUCLEOTIDE SEQUENCE [LARGE SCALE GENOMIC DNA]</scope>
</reference>
<keyword evidence="2" id="KW-1185">Reference proteome</keyword>
<sequence>MAEIERGDTQQMVNFVGMAAGSASAMIGAGAASVLIEAIPQGIALFVALQSWNEPCNQPLQLWLAVVGGVSLLITVPAVIILCRERRKINETVGNEELVSYMVRKQRAEQDHQHFEETSEFEEELQETMGSESRPSCADSLMRCLQCPLLVWQISGIVWYCKSSPEDEICREKLRHWTLGILLLKFLMPCVTCCCVIICGVGAGLTHLPEAVSDGSSSE</sequence>
<gene>
    <name evidence="1" type="ORF">SCF082_LOCUS5739</name>
</gene>
<evidence type="ECO:0000313" key="1">
    <source>
        <dbReference type="EMBL" id="CAK8998695.1"/>
    </source>
</evidence>
<protein>
    <submittedName>
        <fullName evidence="1">Triacylglycerol lipase SDP1</fullName>
    </submittedName>
</protein>
<dbReference type="Proteomes" id="UP001642464">
    <property type="component" value="Unassembled WGS sequence"/>
</dbReference>
<evidence type="ECO:0000313" key="2">
    <source>
        <dbReference type="Proteomes" id="UP001642464"/>
    </source>
</evidence>
<dbReference type="EMBL" id="CAXAMM010003125">
    <property type="protein sequence ID" value="CAK8998695.1"/>
    <property type="molecule type" value="Genomic_DNA"/>
</dbReference>
<organism evidence="1 2">
    <name type="scientific">Durusdinium trenchii</name>
    <dbReference type="NCBI Taxonomy" id="1381693"/>
    <lineage>
        <taxon>Eukaryota</taxon>
        <taxon>Sar</taxon>
        <taxon>Alveolata</taxon>
        <taxon>Dinophyceae</taxon>
        <taxon>Suessiales</taxon>
        <taxon>Symbiodiniaceae</taxon>
        <taxon>Durusdinium</taxon>
    </lineage>
</organism>